<gene>
    <name evidence="1" type="ORF">UY3_08678</name>
</gene>
<evidence type="ECO:0000313" key="2">
    <source>
        <dbReference type="Proteomes" id="UP000031443"/>
    </source>
</evidence>
<name>M7BQ36_CHEMY</name>
<organism evidence="1 2">
    <name type="scientific">Chelonia mydas</name>
    <name type="common">Green sea-turtle</name>
    <name type="synonym">Chelonia agassizi</name>
    <dbReference type="NCBI Taxonomy" id="8469"/>
    <lineage>
        <taxon>Eukaryota</taxon>
        <taxon>Metazoa</taxon>
        <taxon>Chordata</taxon>
        <taxon>Craniata</taxon>
        <taxon>Vertebrata</taxon>
        <taxon>Euteleostomi</taxon>
        <taxon>Archelosauria</taxon>
        <taxon>Testudinata</taxon>
        <taxon>Testudines</taxon>
        <taxon>Cryptodira</taxon>
        <taxon>Durocryptodira</taxon>
        <taxon>Americhelydia</taxon>
        <taxon>Chelonioidea</taxon>
        <taxon>Cheloniidae</taxon>
        <taxon>Chelonia</taxon>
    </lineage>
</organism>
<dbReference type="Proteomes" id="UP000031443">
    <property type="component" value="Unassembled WGS sequence"/>
</dbReference>
<dbReference type="EMBL" id="KB533688">
    <property type="protein sequence ID" value="EMP34173.1"/>
    <property type="molecule type" value="Genomic_DNA"/>
</dbReference>
<keyword evidence="2" id="KW-1185">Reference proteome</keyword>
<dbReference type="AlphaFoldDB" id="M7BQ36"/>
<sequence>MKPVLSRLPECGDVEAVENPQQKRRNKETRSVQNTLSRFHYLLINDSNSVISQLKASSFLCSILKMDNLVNIPGWFVEASGRGKL</sequence>
<protein>
    <submittedName>
        <fullName evidence="1">Uncharacterized protein</fullName>
    </submittedName>
</protein>
<evidence type="ECO:0000313" key="1">
    <source>
        <dbReference type="EMBL" id="EMP34173.1"/>
    </source>
</evidence>
<reference evidence="2" key="1">
    <citation type="journal article" date="2013" name="Nat. Genet.">
        <title>The draft genomes of soft-shell turtle and green sea turtle yield insights into the development and evolution of the turtle-specific body plan.</title>
        <authorList>
            <person name="Wang Z."/>
            <person name="Pascual-Anaya J."/>
            <person name="Zadissa A."/>
            <person name="Li W."/>
            <person name="Niimura Y."/>
            <person name="Huang Z."/>
            <person name="Li C."/>
            <person name="White S."/>
            <person name="Xiong Z."/>
            <person name="Fang D."/>
            <person name="Wang B."/>
            <person name="Ming Y."/>
            <person name="Chen Y."/>
            <person name="Zheng Y."/>
            <person name="Kuraku S."/>
            <person name="Pignatelli M."/>
            <person name="Herrero J."/>
            <person name="Beal K."/>
            <person name="Nozawa M."/>
            <person name="Li Q."/>
            <person name="Wang J."/>
            <person name="Zhang H."/>
            <person name="Yu L."/>
            <person name="Shigenobu S."/>
            <person name="Wang J."/>
            <person name="Liu J."/>
            <person name="Flicek P."/>
            <person name="Searle S."/>
            <person name="Wang J."/>
            <person name="Kuratani S."/>
            <person name="Yin Y."/>
            <person name="Aken B."/>
            <person name="Zhang G."/>
            <person name="Irie N."/>
        </authorList>
    </citation>
    <scope>NUCLEOTIDE SEQUENCE [LARGE SCALE GENOMIC DNA]</scope>
</reference>
<accession>M7BQ36</accession>
<proteinExistence type="predicted"/>